<accession>A0A552V1I5</accession>
<reference evidence="2 3" key="1">
    <citation type="submission" date="2019-07" db="EMBL/GenBank/DDBJ databases">
        <title>Flavobacterium sp. nov., isolated from glacier ice.</title>
        <authorList>
            <person name="Liu Q."/>
            <person name="Xin Y.-H."/>
        </authorList>
    </citation>
    <scope>NUCLEOTIDE SEQUENCE [LARGE SCALE GENOMIC DNA]</scope>
    <source>
        <strain evidence="2 3">ZT4R6</strain>
    </source>
</reference>
<dbReference type="Proteomes" id="UP000320643">
    <property type="component" value="Unassembled WGS sequence"/>
</dbReference>
<protein>
    <submittedName>
        <fullName evidence="2">Uncharacterized protein</fullName>
    </submittedName>
</protein>
<dbReference type="EMBL" id="VJVZ01000006">
    <property type="protein sequence ID" value="TRW24343.1"/>
    <property type="molecule type" value="Genomic_DNA"/>
</dbReference>
<name>A0A552V1I5_9FLAO</name>
<dbReference type="RefSeq" id="WP_143373423.1">
    <property type="nucleotide sequence ID" value="NZ_VJVZ01000006.1"/>
</dbReference>
<keyword evidence="1" id="KW-1133">Transmembrane helix</keyword>
<gene>
    <name evidence="2" type="ORF">FMM05_10960</name>
</gene>
<evidence type="ECO:0000313" key="3">
    <source>
        <dbReference type="Proteomes" id="UP000320643"/>
    </source>
</evidence>
<feature type="transmembrane region" description="Helical" evidence="1">
    <location>
        <begin position="9"/>
        <end position="27"/>
    </location>
</feature>
<organism evidence="2 3">
    <name type="scientific">Flavobacterium zepuense</name>
    <dbReference type="NCBI Taxonomy" id="2593302"/>
    <lineage>
        <taxon>Bacteria</taxon>
        <taxon>Pseudomonadati</taxon>
        <taxon>Bacteroidota</taxon>
        <taxon>Flavobacteriia</taxon>
        <taxon>Flavobacteriales</taxon>
        <taxon>Flavobacteriaceae</taxon>
        <taxon>Flavobacterium</taxon>
    </lineage>
</organism>
<dbReference type="AlphaFoldDB" id="A0A552V1I5"/>
<sequence>MATLQKNRIKLISFAIVGITSAAFLLRRKWDNIPEVYNVSFYILVLLALSALVVLKIKKDKQQGQFEFKKQGISIIFIVGTIIYFIVQEFKSL</sequence>
<evidence type="ECO:0000256" key="1">
    <source>
        <dbReference type="SAM" id="Phobius"/>
    </source>
</evidence>
<keyword evidence="1" id="KW-0472">Membrane</keyword>
<comment type="caution">
    <text evidence="2">The sequence shown here is derived from an EMBL/GenBank/DDBJ whole genome shotgun (WGS) entry which is preliminary data.</text>
</comment>
<feature type="transmembrane region" description="Helical" evidence="1">
    <location>
        <begin position="69"/>
        <end position="87"/>
    </location>
</feature>
<evidence type="ECO:0000313" key="2">
    <source>
        <dbReference type="EMBL" id="TRW24343.1"/>
    </source>
</evidence>
<keyword evidence="1" id="KW-0812">Transmembrane</keyword>
<proteinExistence type="predicted"/>
<keyword evidence="3" id="KW-1185">Reference proteome</keyword>
<feature type="transmembrane region" description="Helical" evidence="1">
    <location>
        <begin position="39"/>
        <end position="57"/>
    </location>
</feature>